<proteinExistence type="predicted"/>
<evidence type="ECO:0000313" key="3">
    <source>
        <dbReference type="Proteomes" id="UP000219669"/>
    </source>
</evidence>
<dbReference type="PANTHER" id="PTHR43852">
    <property type="entry name" value="NUCLEOTIDYLTRANSFERASE"/>
    <property type="match status" value="1"/>
</dbReference>
<dbReference type="Gene3D" id="3.30.460.10">
    <property type="entry name" value="Beta Polymerase, domain 2"/>
    <property type="match status" value="1"/>
</dbReference>
<protein>
    <recommendedName>
        <fullName evidence="1">Polymerase beta nucleotidyltransferase domain-containing protein</fullName>
    </recommendedName>
</protein>
<evidence type="ECO:0000313" key="2">
    <source>
        <dbReference type="EMBL" id="SOD68021.1"/>
    </source>
</evidence>
<gene>
    <name evidence="2" type="ORF">SAMN02746062_01092</name>
</gene>
<dbReference type="Proteomes" id="UP000219669">
    <property type="component" value="Unassembled WGS sequence"/>
</dbReference>
<reference evidence="2 3" key="1">
    <citation type="submission" date="2017-09" db="EMBL/GenBank/DDBJ databases">
        <authorList>
            <person name="Ehlers B."/>
            <person name="Leendertz F.H."/>
        </authorList>
    </citation>
    <scope>NUCLEOTIDE SEQUENCE [LARGE SCALE GENOMIC DNA]</scope>
    <source>
        <strain evidence="2 3">DSM 16848</strain>
    </source>
</reference>
<dbReference type="RefSeq" id="WP_097114150.1">
    <property type="nucleotide sequence ID" value="NZ_CP083931.1"/>
</dbReference>
<organism evidence="2 3">
    <name type="scientific">Alysiella filiformis DSM 16848</name>
    <dbReference type="NCBI Taxonomy" id="1120981"/>
    <lineage>
        <taxon>Bacteria</taxon>
        <taxon>Pseudomonadati</taxon>
        <taxon>Pseudomonadota</taxon>
        <taxon>Betaproteobacteria</taxon>
        <taxon>Neisseriales</taxon>
        <taxon>Neisseriaceae</taxon>
        <taxon>Alysiella</taxon>
    </lineage>
</organism>
<dbReference type="InterPro" id="IPR043519">
    <property type="entry name" value="NT_sf"/>
</dbReference>
<dbReference type="SUPFAM" id="SSF81301">
    <property type="entry name" value="Nucleotidyltransferase"/>
    <property type="match status" value="1"/>
</dbReference>
<dbReference type="PANTHER" id="PTHR43852:SF2">
    <property type="entry name" value="PROTEIN ADENYLYLTRANSFERASE MNTA"/>
    <property type="match status" value="1"/>
</dbReference>
<dbReference type="InterPro" id="IPR052930">
    <property type="entry name" value="TA_antitoxin_MntA"/>
</dbReference>
<evidence type="ECO:0000259" key="1">
    <source>
        <dbReference type="Pfam" id="PF18765"/>
    </source>
</evidence>
<dbReference type="EMBL" id="OCNF01000007">
    <property type="protein sequence ID" value="SOD68021.1"/>
    <property type="molecule type" value="Genomic_DNA"/>
</dbReference>
<dbReference type="CDD" id="cd05403">
    <property type="entry name" value="NT_KNTase_like"/>
    <property type="match status" value="1"/>
</dbReference>
<keyword evidence="3" id="KW-1185">Reference proteome</keyword>
<sequence length="112" mass="12914">MKKLHLSESEKKIVEHILQKHIPQRVVWAFGSRVHGNVKPYSDLDLAILGDTPLNLAEHADLADDFSESDLPFKVDLVDWNQIDDGFQQIIRENHLILQEKTKAKNDHNQPQ</sequence>
<accession>A0A286EAS5</accession>
<dbReference type="OrthoDB" id="9808659at2"/>
<dbReference type="AlphaFoldDB" id="A0A286EAS5"/>
<feature type="domain" description="Polymerase beta nucleotidyltransferase" evidence="1">
    <location>
        <begin position="15"/>
        <end position="101"/>
    </location>
</feature>
<name>A0A286EAS5_9NEIS</name>
<dbReference type="InterPro" id="IPR041633">
    <property type="entry name" value="Polbeta"/>
</dbReference>
<dbReference type="Pfam" id="PF18765">
    <property type="entry name" value="Polbeta"/>
    <property type="match status" value="1"/>
</dbReference>